<dbReference type="PANTHER" id="PTHR47529:SF1">
    <property type="entry name" value="PERIPLASMIC CHAPERONE PPID"/>
    <property type="match status" value="1"/>
</dbReference>
<dbReference type="PANTHER" id="PTHR47529">
    <property type="entry name" value="PEPTIDYL-PROLYL CIS-TRANS ISOMERASE D"/>
    <property type="match status" value="1"/>
</dbReference>
<evidence type="ECO:0000256" key="1">
    <source>
        <dbReference type="ARBA" id="ARBA00004236"/>
    </source>
</evidence>
<gene>
    <name evidence="6" type="ORF">MNBD_GAMMA08-1773</name>
</gene>
<comment type="subcellular location">
    <subcellularLocation>
        <location evidence="1">Cell membrane</location>
    </subcellularLocation>
</comment>
<feature type="transmembrane region" description="Helical" evidence="5">
    <location>
        <begin position="12"/>
        <end position="31"/>
    </location>
</feature>
<proteinExistence type="predicted"/>
<dbReference type="GO" id="GO:0005886">
    <property type="term" value="C:plasma membrane"/>
    <property type="evidence" value="ECO:0007669"/>
    <property type="project" value="UniProtKB-SubCell"/>
</dbReference>
<keyword evidence="5" id="KW-1133">Transmembrane helix</keyword>
<protein>
    <recommendedName>
        <fullName evidence="7">Peptidylprolyl isomerase</fullName>
    </recommendedName>
</protein>
<keyword evidence="2" id="KW-1003">Cell membrane</keyword>
<sequence length="307" mass="34947">MLQSIHDKAKGILGIIIVAFLALVFGLWGIGDYLTGATEKFVVKVDGVEISQTQFDQGLARQRQRMEEMFRGAIPDSPIFEQRMKEQVIEQLISRQVMQKMADTQGYRVANVVLAEKIKNMKAFQREGAFDNNSYKSVLQSQGMTVKEFESLFRNDLVIQQLQEAVTRSAILGKAELNILNEIQQQSRDVNYLQFDDVSFLSNTNVDDEQVKQYYESNRARYMHPEKVSISYVEITADDLAKNIPVDESAVRKLYDEYVASISSKEQRKTQHILITVAADANTETQEQKKAKANDLLVRINKGESFA</sequence>
<dbReference type="InterPro" id="IPR046357">
    <property type="entry name" value="PPIase_dom_sf"/>
</dbReference>
<evidence type="ECO:0000256" key="2">
    <source>
        <dbReference type="ARBA" id="ARBA00022475"/>
    </source>
</evidence>
<keyword evidence="5" id="KW-0812">Transmembrane</keyword>
<organism evidence="6">
    <name type="scientific">hydrothermal vent metagenome</name>
    <dbReference type="NCBI Taxonomy" id="652676"/>
    <lineage>
        <taxon>unclassified sequences</taxon>
        <taxon>metagenomes</taxon>
        <taxon>ecological metagenomes</taxon>
    </lineage>
</organism>
<evidence type="ECO:0000313" key="6">
    <source>
        <dbReference type="EMBL" id="VAW66744.1"/>
    </source>
</evidence>
<dbReference type="EMBL" id="UOFH01000357">
    <property type="protein sequence ID" value="VAW66744.1"/>
    <property type="molecule type" value="Genomic_DNA"/>
</dbReference>
<evidence type="ECO:0000256" key="3">
    <source>
        <dbReference type="ARBA" id="ARBA00023136"/>
    </source>
</evidence>
<dbReference type="InterPro" id="IPR027304">
    <property type="entry name" value="Trigger_fact/SurA_dom_sf"/>
</dbReference>
<dbReference type="Pfam" id="PF13624">
    <property type="entry name" value="SurA_N_3"/>
    <property type="match status" value="1"/>
</dbReference>
<keyword evidence="4" id="KW-0143">Chaperone</keyword>
<dbReference type="SUPFAM" id="SSF109998">
    <property type="entry name" value="Triger factor/SurA peptide-binding domain-like"/>
    <property type="match status" value="2"/>
</dbReference>
<reference evidence="6" key="1">
    <citation type="submission" date="2018-06" db="EMBL/GenBank/DDBJ databases">
        <authorList>
            <person name="Zhirakovskaya E."/>
        </authorList>
    </citation>
    <scope>NUCLEOTIDE SEQUENCE</scope>
</reference>
<dbReference type="Gene3D" id="1.10.4030.10">
    <property type="entry name" value="Porin chaperone SurA, peptide-binding domain"/>
    <property type="match status" value="1"/>
</dbReference>
<dbReference type="InterPro" id="IPR052029">
    <property type="entry name" value="PpiD_chaperone"/>
</dbReference>
<dbReference type="Gene3D" id="3.10.50.40">
    <property type="match status" value="1"/>
</dbReference>
<accession>A0A3B0YDC8</accession>
<dbReference type="AlphaFoldDB" id="A0A3B0YDC8"/>
<feature type="non-terminal residue" evidence="6">
    <location>
        <position position="307"/>
    </location>
</feature>
<evidence type="ECO:0008006" key="7">
    <source>
        <dbReference type="Google" id="ProtNLM"/>
    </source>
</evidence>
<evidence type="ECO:0000256" key="4">
    <source>
        <dbReference type="ARBA" id="ARBA00023186"/>
    </source>
</evidence>
<keyword evidence="3 5" id="KW-0472">Membrane</keyword>
<name>A0A3B0YDC8_9ZZZZ</name>
<dbReference type="GO" id="GO:0003755">
    <property type="term" value="F:peptidyl-prolyl cis-trans isomerase activity"/>
    <property type="evidence" value="ECO:0007669"/>
    <property type="project" value="InterPro"/>
</dbReference>
<evidence type="ECO:0000256" key="5">
    <source>
        <dbReference type="SAM" id="Phobius"/>
    </source>
</evidence>